<feature type="non-terminal residue" evidence="2">
    <location>
        <position position="55"/>
    </location>
</feature>
<name>A0A9W4T840_9GLOM</name>
<evidence type="ECO:0000313" key="2">
    <source>
        <dbReference type="EMBL" id="CAI2195310.1"/>
    </source>
</evidence>
<proteinExistence type="predicted"/>
<evidence type="ECO:0000256" key="1">
    <source>
        <dbReference type="SAM" id="MobiDB-lite"/>
    </source>
</evidence>
<organism evidence="2 3">
    <name type="scientific">Funneliformis geosporum</name>
    <dbReference type="NCBI Taxonomy" id="1117311"/>
    <lineage>
        <taxon>Eukaryota</taxon>
        <taxon>Fungi</taxon>
        <taxon>Fungi incertae sedis</taxon>
        <taxon>Mucoromycota</taxon>
        <taxon>Glomeromycotina</taxon>
        <taxon>Glomeromycetes</taxon>
        <taxon>Glomerales</taxon>
        <taxon>Glomeraceae</taxon>
        <taxon>Funneliformis</taxon>
    </lineage>
</organism>
<sequence>NTLNDSIHANESWADETEAEMSRRHDNKYQPSLFDSISTQLVNISQQLADIQNQL</sequence>
<reference evidence="2" key="1">
    <citation type="submission" date="2022-08" db="EMBL/GenBank/DDBJ databases">
        <authorList>
            <person name="Kallberg Y."/>
            <person name="Tangrot J."/>
            <person name="Rosling A."/>
        </authorList>
    </citation>
    <scope>NUCLEOTIDE SEQUENCE</scope>
    <source>
        <strain evidence="2">Wild A</strain>
    </source>
</reference>
<accession>A0A9W4T840</accession>
<protein>
    <submittedName>
        <fullName evidence="2">9949_t:CDS:1</fullName>
    </submittedName>
</protein>
<dbReference type="AlphaFoldDB" id="A0A9W4T840"/>
<evidence type="ECO:0000313" key="3">
    <source>
        <dbReference type="Proteomes" id="UP001153678"/>
    </source>
</evidence>
<dbReference type="Proteomes" id="UP001153678">
    <property type="component" value="Unassembled WGS sequence"/>
</dbReference>
<dbReference type="EMBL" id="CAMKVN010012273">
    <property type="protein sequence ID" value="CAI2195310.1"/>
    <property type="molecule type" value="Genomic_DNA"/>
</dbReference>
<gene>
    <name evidence="2" type="ORF">FWILDA_LOCUS17012</name>
</gene>
<keyword evidence="3" id="KW-1185">Reference proteome</keyword>
<comment type="caution">
    <text evidence="2">The sequence shown here is derived from an EMBL/GenBank/DDBJ whole genome shotgun (WGS) entry which is preliminary data.</text>
</comment>
<feature type="region of interest" description="Disordered" evidence="1">
    <location>
        <begin position="1"/>
        <end position="27"/>
    </location>
</feature>
<feature type="non-terminal residue" evidence="2">
    <location>
        <position position="1"/>
    </location>
</feature>